<dbReference type="Gene3D" id="2.40.160.20">
    <property type="match status" value="1"/>
</dbReference>
<comment type="caution">
    <text evidence="3">The sequence shown here is derived from an EMBL/GenBank/DDBJ whole genome shotgun (WGS) entry which is preliminary data.</text>
</comment>
<dbReference type="EMBL" id="JAKIKS010000041">
    <property type="protein sequence ID" value="MCL1125184.1"/>
    <property type="molecule type" value="Genomic_DNA"/>
</dbReference>
<gene>
    <name evidence="3" type="ORF">L2764_12040</name>
</gene>
<sequence>MGADIAHVTVTNEEYDIFNKADESNTSLGLYTGYNFSDWFGIEANYYQIDFSDMSYGEDNGFFAYDVNIKQDASVFSLAPIFSYAFDDTYSIYTKVGINYMFSRQDISGEMRFSNSSASSFDTKFDYSGIGYVIGAGLRMAVTESLNIRFAYEFVSTSLEYDDDNYDDYSYDDIDVNVSRFSLGMHYQF</sequence>
<dbReference type="Pfam" id="PF13505">
    <property type="entry name" value="OMP_b-brl"/>
    <property type="match status" value="1"/>
</dbReference>
<dbReference type="InterPro" id="IPR027385">
    <property type="entry name" value="Beta-barrel_OMP"/>
</dbReference>
<protein>
    <submittedName>
        <fullName evidence="3">Outer membrane beta-barrel protein</fullName>
    </submittedName>
</protein>
<dbReference type="Proteomes" id="UP001203423">
    <property type="component" value="Unassembled WGS sequence"/>
</dbReference>
<name>A0ABT0LCA5_9GAMM</name>
<evidence type="ECO:0000259" key="2">
    <source>
        <dbReference type="Pfam" id="PF13505"/>
    </source>
</evidence>
<dbReference type="SUPFAM" id="SSF56925">
    <property type="entry name" value="OMPA-like"/>
    <property type="match status" value="1"/>
</dbReference>
<evidence type="ECO:0000313" key="4">
    <source>
        <dbReference type="Proteomes" id="UP001203423"/>
    </source>
</evidence>
<feature type="domain" description="Outer membrane protein beta-barrel" evidence="2">
    <location>
        <begin position="2"/>
        <end position="179"/>
    </location>
</feature>
<keyword evidence="1" id="KW-0732">Signal</keyword>
<accession>A0ABT0LCA5</accession>
<organism evidence="3 4">
    <name type="scientific">Shewanella surugensis</name>
    <dbReference type="NCBI Taxonomy" id="212020"/>
    <lineage>
        <taxon>Bacteria</taxon>
        <taxon>Pseudomonadati</taxon>
        <taxon>Pseudomonadota</taxon>
        <taxon>Gammaproteobacteria</taxon>
        <taxon>Alteromonadales</taxon>
        <taxon>Shewanellaceae</taxon>
        <taxon>Shewanella</taxon>
    </lineage>
</organism>
<reference evidence="3 4" key="1">
    <citation type="submission" date="2022-01" db="EMBL/GenBank/DDBJ databases">
        <title>Whole genome-based taxonomy of the Shewanellaceae.</title>
        <authorList>
            <person name="Martin-Rodriguez A.J."/>
        </authorList>
    </citation>
    <scope>NUCLEOTIDE SEQUENCE [LARGE SCALE GENOMIC DNA]</scope>
    <source>
        <strain evidence="3 4">DSM 17177</strain>
    </source>
</reference>
<proteinExistence type="predicted"/>
<evidence type="ECO:0000256" key="1">
    <source>
        <dbReference type="ARBA" id="ARBA00022729"/>
    </source>
</evidence>
<evidence type="ECO:0000313" key="3">
    <source>
        <dbReference type="EMBL" id="MCL1125184.1"/>
    </source>
</evidence>
<keyword evidence="4" id="KW-1185">Reference proteome</keyword>
<dbReference type="InterPro" id="IPR011250">
    <property type="entry name" value="OMP/PagP_B-barrel"/>
</dbReference>